<name>A0A7X0G3V5_9ACTN</name>
<keyword evidence="2" id="KW-1185">Reference proteome</keyword>
<evidence type="ECO:0000313" key="2">
    <source>
        <dbReference type="Proteomes" id="UP000546324"/>
    </source>
</evidence>
<sequence>MGMVETAEEADQRARVFWSMLRVSTAKLAMDAQEQTRDPDVDDCFLWEAGYPVLWRSEEAGWVSPELRSRLDVLDHLLAQLSANRDAWTDEAITAMPLWEGTRRAARDCLALMPAAPWVAEP</sequence>
<dbReference type="Proteomes" id="UP000546324">
    <property type="component" value="Unassembled WGS sequence"/>
</dbReference>
<organism evidence="1 2">
    <name type="scientific">Actinomadura coerulea</name>
    <dbReference type="NCBI Taxonomy" id="46159"/>
    <lineage>
        <taxon>Bacteria</taxon>
        <taxon>Bacillati</taxon>
        <taxon>Actinomycetota</taxon>
        <taxon>Actinomycetes</taxon>
        <taxon>Streptosporangiales</taxon>
        <taxon>Thermomonosporaceae</taxon>
        <taxon>Actinomadura</taxon>
    </lineage>
</organism>
<dbReference type="AlphaFoldDB" id="A0A7X0G3V5"/>
<protein>
    <submittedName>
        <fullName evidence="1">Uncharacterized protein</fullName>
    </submittedName>
</protein>
<proteinExistence type="predicted"/>
<dbReference type="RefSeq" id="WP_185030358.1">
    <property type="nucleotide sequence ID" value="NZ_JACHMQ010000001.1"/>
</dbReference>
<evidence type="ECO:0000313" key="1">
    <source>
        <dbReference type="EMBL" id="MBB6398918.1"/>
    </source>
</evidence>
<gene>
    <name evidence="1" type="ORF">BKA00_005832</name>
</gene>
<dbReference type="EMBL" id="JACHMQ010000001">
    <property type="protein sequence ID" value="MBB6398918.1"/>
    <property type="molecule type" value="Genomic_DNA"/>
</dbReference>
<reference evidence="1 2" key="1">
    <citation type="submission" date="2020-08" db="EMBL/GenBank/DDBJ databases">
        <title>Sequencing the genomes of 1000 actinobacteria strains.</title>
        <authorList>
            <person name="Klenk H.-P."/>
        </authorList>
    </citation>
    <scope>NUCLEOTIDE SEQUENCE [LARGE SCALE GENOMIC DNA]</scope>
    <source>
        <strain evidence="1 2">DSM 43675</strain>
    </source>
</reference>
<accession>A0A7X0G3V5</accession>
<comment type="caution">
    <text evidence="1">The sequence shown here is derived from an EMBL/GenBank/DDBJ whole genome shotgun (WGS) entry which is preliminary data.</text>
</comment>